<keyword evidence="1 2" id="KW-0808">Transferase</keyword>
<sequence>MVNKHVCIVTQAHLCSNPRVVKEACLLAEMGFKVSILTCKYEEKVFLADKQLIPSSVELKPFADLSNKKLKTFILKMKRKTSILAFKKLNIKTPGALGYGYQLLLKKALQENADLYICHQEMATIAGTALIKKGKKVAFDLEDWYSEDLTENARAERPITLLKKHEKIALTQGLFCITTSNSMAEAMAEYYRTSKPSVVYNTFKKRKPDQKVIEKDRNNNIIPSLIWFSQTIGPGRGLEKLIEALNMINTPVQLHLRGRVNLIYKEQLLSTFNNTRHKIYFHELINPDELPYRLAQHDIGLALEPDNPLNTNLTISNKIIQYLQAGLAVIASNTKGQSELAQKANDCIRLFNQDDAVGLAKHIENLITQTDELRTTKKKSLEIFEHKLCWEIEKEKYKEIILQSLF</sequence>
<keyword evidence="2" id="KW-0328">Glycosyltransferase</keyword>
<name>A0ABW4I8H4_9SPHI</name>
<gene>
    <name evidence="2" type="ORF">ACFSAH_01880</name>
</gene>
<proteinExistence type="predicted"/>
<dbReference type="PANTHER" id="PTHR46401">
    <property type="entry name" value="GLYCOSYLTRANSFERASE WBBK-RELATED"/>
    <property type="match status" value="1"/>
</dbReference>
<accession>A0ABW4I8H4</accession>
<dbReference type="RefSeq" id="WP_379660988.1">
    <property type="nucleotide sequence ID" value="NZ_JBHUDG010000002.1"/>
</dbReference>
<protein>
    <submittedName>
        <fullName evidence="2">Glycosyltransferase</fullName>
        <ecNumber evidence="2">2.4.-.-</ecNumber>
    </submittedName>
</protein>
<evidence type="ECO:0000256" key="1">
    <source>
        <dbReference type="ARBA" id="ARBA00022679"/>
    </source>
</evidence>
<evidence type="ECO:0000313" key="3">
    <source>
        <dbReference type="Proteomes" id="UP001597118"/>
    </source>
</evidence>
<dbReference type="Gene3D" id="3.40.50.2000">
    <property type="entry name" value="Glycogen Phosphorylase B"/>
    <property type="match status" value="2"/>
</dbReference>
<dbReference type="PANTHER" id="PTHR46401:SF2">
    <property type="entry name" value="GLYCOSYLTRANSFERASE WBBK-RELATED"/>
    <property type="match status" value="1"/>
</dbReference>
<organism evidence="2 3">
    <name type="scientific">Pseudopedobacter beijingensis</name>
    <dbReference type="NCBI Taxonomy" id="1207056"/>
    <lineage>
        <taxon>Bacteria</taxon>
        <taxon>Pseudomonadati</taxon>
        <taxon>Bacteroidota</taxon>
        <taxon>Sphingobacteriia</taxon>
        <taxon>Sphingobacteriales</taxon>
        <taxon>Sphingobacteriaceae</taxon>
        <taxon>Pseudopedobacter</taxon>
    </lineage>
</organism>
<reference evidence="3" key="1">
    <citation type="journal article" date="2019" name="Int. J. Syst. Evol. Microbiol.">
        <title>The Global Catalogue of Microorganisms (GCM) 10K type strain sequencing project: providing services to taxonomists for standard genome sequencing and annotation.</title>
        <authorList>
            <consortium name="The Broad Institute Genomics Platform"/>
            <consortium name="The Broad Institute Genome Sequencing Center for Infectious Disease"/>
            <person name="Wu L."/>
            <person name="Ma J."/>
        </authorList>
    </citation>
    <scope>NUCLEOTIDE SEQUENCE [LARGE SCALE GENOMIC DNA]</scope>
    <source>
        <strain evidence="3">CCUG 53762</strain>
    </source>
</reference>
<comment type="caution">
    <text evidence="2">The sequence shown here is derived from an EMBL/GenBank/DDBJ whole genome shotgun (WGS) entry which is preliminary data.</text>
</comment>
<dbReference type="SUPFAM" id="SSF53756">
    <property type="entry name" value="UDP-Glycosyltransferase/glycogen phosphorylase"/>
    <property type="match status" value="1"/>
</dbReference>
<dbReference type="Proteomes" id="UP001597118">
    <property type="component" value="Unassembled WGS sequence"/>
</dbReference>
<dbReference type="EMBL" id="JBHUDG010000002">
    <property type="protein sequence ID" value="MFD1628604.1"/>
    <property type="molecule type" value="Genomic_DNA"/>
</dbReference>
<dbReference type="EC" id="2.4.-.-" evidence="2"/>
<dbReference type="GO" id="GO:0016757">
    <property type="term" value="F:glycosyltransferase activity"/>
    <property type="evidence" value="ECO:0007669"/>
    <property type="project" value="UniProtKB-KW"/>
</dbReference>
<dbReference type="Pfam" id="PF13692">
    <property type="entry name" value="Glyco_trans_1_4"/>
    <property type="match status" value="1"/>
</dbReference>
<evidence type="ECO:0000313" key="2">
    <source>
        <dbReference type="EMBL" id="MFD1628604.1"/>
    </source>
</evidence>
<keyword evidence="3" id="KW-1185">Reference proteome</keyword>